<feature type="region of interest" description="Disordered" evidence="1">
    <location>
        <begin position="198"/>
        <end position="222"/>
    </location>
</feature>
<sequence>MGTLKAPKKVPQTSPTPATWEAYKGIILELWYYRDLKLSVVMAQMSQRGFHATPRMYKAQFAEWQVCKNATRDDWLPGAKLIQTLQESGIANPQIKIHNKDRQLRDLRKWLRDHDESEDDFMTEARGWQGPTPDHIRACGPRTTSDNMPHSAPGSSSATATPFADTSVAYPESIEVDEDASAKSCLSDEVAGTVGALHHEGQGHQPGSTASGSKKQAPATGAMTHEAPMNSELTNMSELGTFPRVLGGDVDDMLQNTYGQTPPPVLSTIAAPNPILSYWYGAAHMRYVVGCELAAVYGYLRMHTTMNEWLNHASDGFRQMCAENQPIILLAASAMLTWLSIHVSDNVAGKVLAATLSVAQTVFGPQDPVTLTLNWMVLATNVERLRIHQIDTRTMRHIWTTTSQTLGDQHCHTMVVLYGLCFHLMAVDKKFAEAGEHLERLIATSTRVLGSAHVFTINILATLSRAQLRQGRVELALSTINRSLIAAPYGLNHPHRLELLLRKAILLWKLGRREETKELYKTVTRGRVATLGRHHNKTISAHNSLIDVAEESENWEAEKDELHRVLADPQMTVEDYESWWRDTFDAARREKGEGPSLGDESDE</sequence>
<feature type="compositionally biased region" description="Polar residues" evidence="1">
    <location>
        <begin position="205"/>
        <end position="214"/>
    </location>
</feature>
<dbReference type="Pfam" id="PF13424">
    <property type="entry name" value="TPR_12"/>
    <property type="match status" value="1"/>
</dbReference>
<reference evidence="3 4" key="1">
    <citation type="submission" date="2013-03" db="EMBL/GenBank/DDBJ databases">
        <title>The Genome Sequence of Phialophora europaea CBS 101466.</title>
        <authorList>
            <consortium name="The Broad Institute Genomics Platform"/>
            <person name="Cuomo C."/>
            <person name="de Hoog S."/>
            <person name="Gorbushina A."/>
            <person name="Walker B."/>
            <person name="Young S.K."/>
            <person name="Zeng Q."/>
            <person name="Gargeya S."/>
            <person name="Fitzgerald M."/>
            <person name="Haas B."/>
            <person name="Abouelleil A."/>
            <person name="Allen A.W."/>
            <person name="Alvarado L."/>
            <person name="Arachchi H.M."/>
            <person name="Berlin A.M."/>
            <person name="Chapman S.B."/>
            <person name="Gainer-Dewar J."/>
            <person name="Goldberg J."/>
            <person name="Griggs A."/>
            <person name="Gujja S."/>
            <person name="Hansen M."/>
            <person name="Howarth C."/>
            <person name="Imamovic A."/>
            <person name="Ireland A."/>
            <person name="Larimer J."/>
            <person name="McCowan C."/>
            <person name="Murphy C."/>
            <person name="Pearson M."/>
            <person name="Poon T.W."/>
            <person name="Priest M."/>
            <person name="Roberts A."/>
            <person name="Saif S."/>
            <person name="Shea T."/>
            <person name="Sisk P."/>
            <person name="Sykes S."/>
            <person name="Wortman J."/>
            <person name="Nusbaum C."/>
            <person name="Birren B."/>
        </authorList>
    </citation>
    <scope>NUCLEOTIDE SEQUENCE [LARGE SCALE GENOMIC DNA]</scope>
    <source>
        <strain evidence="3 4">CBS 101466</strain>
    </source>
</reference>
<dbReference type="VEuPathDB" id="FungiDB:HMPREF1541_09096"/>
<dbReference type="GeneID" id="19976435"/>
<dbReference type="RefSeq" id="XP_008711993.1">
    <property type="nucleotide sequence ID" value="XM_008713771.1"/>
</dbReference>
<evidence type="ECO:0000313" key="4">
    <source>
        <dbReference type="Proteomes" id="UP000030752"/>
    </source>
</evidence>
<dbReference type="Gene3D" id="1.25.40.10">
    <property type="entry name" value="Tetratricopeptide repeat domain"/>
    <property type="match status" value="1"/>
</dbReference>
<dbReference type="InterPro" id="IPR025676">
    <property type="entry name" value="Clr5_dom"/>
</dbReference>
<dbReference type="Pfam" id="PF14420">
    <property type="entry name" value="Clr5"/>
    <property type="match status" value="1"/>
</dbReference>
<feature type="domain" description="Clr5" evidence="2">
    <location>
        <begin position="17"/>
        <end position="68"/>
    </location>
</feature>
<dbReference type="OrthoDB" id="4156601at2759"/>
<name>W2S9E4_CYPE1</name>
<dbReference type="InParanoid" id="W2S9E4"/>
<evidence type="ECO:0000256" key="1">
    <source>
        <dbReference type="SAM" id="MobiDB-lite"/>
    </source>
</evidence>
<organism evidence="3 4">
    <name type="scientific">Cyphellophora europaea (strain CBS 101466)</name>
    <name type="common">Phialophora europaea</name>
    <dbReference type="NCBI Taxonomy" id="1220924"/>
    <lineage>
        <taxon>Eukaryota</taxon>
        <taxon>Fungi</taxon>
        <taxon>Dikarya</taxon>
        <taxon>Ascomycota</taxon>
        <taxon>Pezizomycotina</taxon>
        <taxon>Eurotiomycetes</taxon>
        <taxon>Chaetothyriomycetidae</taxon>
        <taxon>Chaetothyriales</taxon>
        <taxon>Cyphellophoraceae</taxon>
        <taxon>Cyphellophora</taxon>
    </lineage>
</organism>
<evidence type="ECO:0000259" key="2">
    <source>
        <dbReference type="Pfam" id="PF14420"/>
    </source>
</evidence>
<dbReference type="eggNOG" id="ENOG502RZNG">
    <property type="taxonomic scope" value="Eukaryota"/>
</dbReference>
<accession>W2S9E4</accession>
<dbReference type="PANTHER" id="PTHR38788">
    <property type="entry name" value="CLR5 DOMAIN-CONTAINING PROTEIN"/>
    <property type="match status" value="1"/>
</dbReference>
<dbReference type="InterPro" id="IPR011990">
    <property type="entry name" value="TPR-like_helical_dom_sf"/>
</dbReference>
<feature type="region of interest" description="Disordered" evidence="1">
    <location>
        <begin position="124"/>
        <end position="162"/>
    </location>
</feature>
<keyword evidence="4" id="KW-1185">Reference proteome</keyword>
<evidence type="ECO:0000313" key="3">
    <source>
        <dbReference type="EMBL" id="ETN45265.1"/>
    </source>
</evidence>
<dbReference type="SUPFAM" id="SSF48452">
    <property type="entry name" value="TPR-like"/>
    <property type="match status" value="1"/>
</dbReference>
<dbReference type="EMBL" id="KB822712">
    <property type="protein sequence ID" value="ETN45265.1"/>
    <property type="molecule type" value="Genomic_DNA"/>
</dbReference>
<proteinExistence type="predicted"/>
<feature type="compositionally biased region" description="Low complexity" evidence="1">
    <location>
        <begin position="151"/>
        <end position="162"/>
    </location>
</feature>
<dbReference type="STRING" id="1220924.W2S9E4"/>
<protein>
    <recommendedName>
        <fullName evidence="2">Clr5 domain-containing protein</fullName>
    </recommendedName>
</protein>
<gene>
    <name evidence="3" type="ORF">HMPREF1541_09096</name>
</gene>
<dbReference type="PANTHER" id="PTHR38788:SF3">
    <property type="entry name" value="CLR5 DOMAIN-CONTAINING PROTEIN"/>
    <property type="match status" value="1"/>
</dbReference>
<dbReference type="Proteomes" id="UP000030752">
    <property type="component" value="Unassembled WGS sequence"/>
</dbReference>
<dbReference type="AlphaFoldDB" id="W2S9E4"/>
<dbReference type="HOGENOM" id="CLU_408815_0_0_1"/>